<keyword evidence="1" id="KW-0812">Transmembrane</keyword>
<keyword evidence="1" id="KW-0472">Membrane</keyword>
<evidence type="ECO:0000256" key="1">
    <source>
        <dbReference type="SAM" id="Phobius"/>
    </source>
</evidence>
<feature type="transmembrane region" description="Helical" evidence="1">
    <location>
        <begin position="39"/>
        <end position="59"/>
    </location>
</feature>
<keyword evidence="1" id="KW-1133">Transmembrane helix</keyword>
<evidence type="ECO:0000313" key="2">
    <source>
        <dbReference type="EMBL" id="XCM80240.1"/>
    </source>
</evidence>
<dbReference type="AlphaFoldDB" id="A0AAU8JWB9"/>
<feature type="transmembrane region" description="Helical" evidence="1">
    <location>
        <begin position="71"/>
        <end position="92"/>
    </location>
</feature>
<reference evidence="2" key="1">
    <citation type="submission" date="2024-06" db="EMBL/GenBank/DDBJ databases">
        <title>The genome sequences of Kitasatospora sp. strain HUAS MG31.</title>
        <authorList>
            <person name="Mo P."/>
        </authorList>
    </citation>
    <scope>NUCLEOTIDE SEQUENCE</scope>
    <source>
        <strain evidence="2">HUAS MG31</strain>
    </source>
</reference>
<feature type="transmembrane region" description="Helical" evidence="1">
    <location>
        <begin position="112"/>
        <end position="129"/>
    </location>
</feature>
<sequence>MDDRNTPTPQPAGAPRPEPIRWFGTSWVEHDDGYWARRVLVALGALAATAAGALVLRFAVSGVQLSDAGGLVDGLLIAAIGICTCLAAVRTWKLLSEGRDSLSGWMAEERSLGAVWLIGFAGALAAYFLRSLTEAPGEAVHRAAYRAATERYERRGGGGPGLGTRRRRG</sequence>
<protein>
    <submittedName>
        <fullName evidence="2">EamA/RhaT family transporter</fullName>
    </submittedName>
</protein>
<dbReference type="RefSeq" id="WP_354641179.1">
    <property type="nucleotide sequence ID" value="NZ_CP159872.1"/>
</dbReference>
<proteinExistence type="predicted"/>
<name>A0AAU8JWB9_9ACTN</name>
<accession>A0AAU8JWB9</accession>
<dbReference type="EMBL" id="CP159872">
    <property type="protein sequence ID" value="XCM80240.1"/>
    <property type="molecule type" value="Genomic_DNA"/>
</dbReference>
<dbReference type="KEGG" id="kcm:ABWK59_15570"/>
<organism evidence="2">
    <name type="scientific">Kitasatospora camelliae</name>
    <dbReference type="NCBI Taxonomy" id="3156397"/>
    <lineage>
        <taxon>Bacteria</taxon>
        <taxon>Bacillati</taxon>
        <taxon>Actinomycetota</taxon>
        <taxon>Actinomycetes</taxon>
        <taxon>Kitasatosporales</taxon>
        <taxon>Streptomycetaceae</taxon>
        <taxon>Kitasatospora</taxon>
    </lineage>
</organism>
<gene>
    <name evidence="2" type="ORF">ABWK59_15570</name>
</gene>